<sequence>MLRRFSLFFLLFFVSMYAQGLKYQLGQGVQLGNLPLYMGGYFSAEYSQVDGGERTLKLDELALMFYGEHETLSYLIEVEADNVYSEVFGNETSEVNQEDFHIERMYVNKEFNEHYALMLGKYNSPIGFWNRIPINVLRDTSSNPVLTRMLFPNFTTGLDLHYQSGNSNDAALDLMLQGTEDLDKLFYDDPYNNFDTDAQAGAGLSFQKDAVKYQFNAGYFHLVSDEEYYYLLGAFQYETDVFKVQASLGTQFNGDGTTIPYVGYLQGSYLIQEKHEAILRVEAYDDRLQHTKDSFMVIGYTYRPLFPVAFKAEYQWHSKEDENRFLLSVSALF</sequence>
<organism evidence="1">
    <name type="scientific">hydrothermal vent metagenome</name>
    <dbReference type="NCBI Taxonomy" id="652676"/>
    <lineage>
        <taxon>unclassified sequences</taxon>
        <taxon>metagenomes</taxon>
        <taxon>ecological metagenomes</taxon>
    </lineage>
</organism>
<accession>A0A1W1BWD0</accession>
<gene>
    <name evidence="1" type="ORF">MNB_SV-10-1363</name>
</gene>
<dbReference type="AlphaFoldDB" id="A0A1W1BWD0"/>
<dbReference type="EMBL" id="FPHL01000016">
    <property type="protein sequence ID" value="SFV57777.1"/>
    <property type="molecule type" value="Genomic_DNA"/>
</dbReference>
<dbReference type="SUPFAM" id="SSF56935">
    <property type="entry name" value="Porins"/>
    <property type="match status" value="1"/>
</dbReference>
<proteinExistence type="predicted"/>
<evidence type="ECO:0008006" key="2">
    <source>
        <dbReference type="Google" id="ProtNLM"/>
    </source>
</evidence>
<protein>
    <recommendedName>
        <fullName evidence="2">Porin domain-containing protein</fullName>
    </recommendedName>
</protein>
<evidence type="ECO:0000313" key="1">
    <source>
        <dbReference type="EMBL" id="SFV57777.1"/>
    </source>
</evidence>
<name>A0A1W1BWD0_9ZZZZ</name>
<reference evidence="1" key="1">
    <citation type="submission" date="2016-10" db="EMBL/GenBank/DDBJ databases">
        <authorList>
            <person name="de Groot N.N."/>
        </authorList>
    </citation>
    <scope>NUCLEOTIDE SEQUENCE</scope>
</reference>